<gene>
    <name evidence="1" type="ORF">JAO71_04100</name>
</gene>
<dbReference type="RefSeq" id="WP_202999074.1">
    <property type="nucleotide sequence ID" value="NZ_JAEMEF010000002.1"/>
</dbReference>
<name>A0ABS1WIP9_9FLAO</name>
<evidence type="ECO:0008006" key="3">
    <source>
        <dbReference type="Google" id="ProtNLM"/>
    </source>
</evidence>
<evidence type="ECO:0000313" key="2">
    <source>
        <dbReference type="Proteomes" id="UP000605013"/>
    </source>
</evidence>
<protein>
    <recommendedName>
        <fullName evidence="3">DUF4274 domain-containing protein</fullName>
    </recommendedName>
</protein>
<reference evidence="1 2" key="1">
    <citation type="submission" date="2020-12" db="EMBL/GenBank/DDBJ databases">
        <title>Olleya sediminilitoris sp. nov., isolated from a tidal flat.</title>
        <authorList>
            <person name="Park S."/>
            <person name="Yoon J.-H."/>
        </authorList>
    </citation>
    <scope>NUCLEOTIDE SEQUENCE [LARGE SCALE GENOMIC DNA]</scope>
    <source>
        <strain evidence="1 2">YSTF-M6</strain>
    </source>
</reference>
<evidence type="ECO:0000313" key="1">
    <source>
        <dbReference type="EMBL" id="MBL7558979.1"/>
    </source>
</evidence>
<keyword evidence="2" id="KW-1185">Reference proteome</keyword>
<dbReference type="EMBL" id="JAEMEF010000002">
    <property type="protein sequence ID" value="MBL7558979.1"/>
    <property type="molecule type" value="Genomic_DNA"/>
</dbReference>
<proteinExistence type="predicted"/>
<dbReference type="Proteomes" id="UP000605013">
    <property type="component" value="Unassembled WGS sequence"/>
</dbReference>
<sequence>MEEHLIEILYTGYRINFLLEELEEKGIQIDFNKLDTSNWDVVVDIVGFPKDNSAEILTDYYKNGQDETDDPFVDNLDLFCRDWLFNDYFDRVESLKKEQDIYFKDDLLKTKVRHNEVEIKKVLSQHLDWLKKEFIKYNNED</sequence>
<comment type="caution">
    <text evidence="1">The sequence shown here is derived from an EMBL/GenBank/DDBJ whole genome shotgun (WGS) entry which is preliminary data.</text>
</comment>
<organism evidence="1 2">
    <name type="scientific">Olleya sediminilitoris</name>
    <dbReference type="NCBI Taxonomy" id="2795739"/>
    <lineage>
        <taxon>Bacteria</taxon>
        <taxon>Pseudomonadati</taxon>
        <taxon>Bacteroidota</taxon>
        <taxon>Flavobacteriia</taxon>
        <taxon>Flavobacteriales</taxon>
        <taxon>Flavobacteriaceae</taxon>
    </lineage>
</organism>
<accession>A0ABS1WIP9</accession>